<dbReference type="EMBL" id="PVXL01000031">
    <property type="protein sequence ID" value="PRR74345.1"/>
    <property type="molecule type" value="Genomic_DNA"/>
</dbReference>
<keyword evidence="1" id="KW-0812">Transmembrane</keyword>
<keyword evidence="1" id="KW-1133">Transmembrane helix</keyword>
<dbReference type="PIRSF" id="PIRSF027391">
    <property type="entry name" value="Hpre_diP_synt_I"/>
    <property type="match status" value="1"/>
</dbReference>
<accession>A0A9X7J594</accession>
<dbReference type="Proteomes" id="UP000239430">
    <property type="component" value="Unassembled WGS sequence"/>
</dbReference>
<protein>
    <submittedName>
        <fullName evidence="2">Heptaprenyl diphosphate synthase component I</fullName>
    </submittedName>
</protein>
<evidence type="ECO:0000313" key="3">
    <source>
        <dbReference type="Proteomes" id="UP000239430"/>
    </source>
</evidence>
<reference evidence="2 3" key="1">
    <citation type="submission" date="2018-03" db="EMBL/GenBank/DDBJ databases">
        <title>Genome sequence of Moorella stamsii DSM 26217.</title>
        <authorList>
            <person name="Poehlein A."/>
            <person name="Daniel R."/>
        </authorList>
    </citation>
    <scope>NUCLEOTIDE SEQUENCE [LARGE SCALE GENOMIC DNA]</scope>
    <source>
        <strain evidence="3">DSM 26217</strain>
    </source>
</reference>
<gene>
    <name evidence="2" type="ORF">MOST_11070</name>
</gene>
<dbReference type="RefSeq" id="WP_054935998.1">
    <property type="nucleotide sequence ID" value="NZ_PVXL01000031.1"/>
</dbReference>
<dbReference type="AlphaFoldDB" id="A0A9X7J594"/>
<proteinExistence type="predicted"/>
<dbReference type="Pfam" id="PF07456">
    <property type="entry name" value="Hpre_diP_synt_I"/>
    <property type="match status" value="1"/>
</dbReference>
<organism evidence="2 3">
    <name type="scientific">Neomoorella stamsii</name>
    <dbReference type="NCBI Taxonomy" id="1266720"/>
    <lineage>
        <taxon>Bacteria</taxon>
        <taxon>Bacillati</taxon>
        <taxon>Bacillota</taxon>
        <taxon>Clostridia</taxon>
        <taxon>Neomoorellales</taxon>
        <taxon>Neomoorellaceae</taxon>
        <taxon>Neomoorella</taxon>
    </lineage>
</organism>
<dbReference type="InterPro" id="IPR014535">
    <property type="entry name" value="Hpre_diP_synt_I"/>
</dbReference>
<evidence type="ECO:0000256" key="1">
    <source>
        <dbReference type="SAM" id="Phobius"/>
    </source>
</evidence>
<keyword evidence="1" id="KW-0472">Membrane</keyword>
<name>A0A9X7J594_9FIRM</name>
<comment type="caution">
    <text evidence="2">The sequence shown here is derived from an EMBL/GenBank/DDBJ whole genome shotgun (WGS) entry which is preliminary data.</text>
</comment>
<feature type="transmembrane region" description="Helical" evidence="1">
    <location>
        <begin position="111"/>
        <end position="131"/>
    </location>
</feature>
<sequence>MVRNDTQNMVLIGVFTALALALHLVENLFLVGWGPPGAKLGLANVVALLLLLTEGWRPALVVTLLRILLASFFGGNFLAMAFWMSLAGGTGSTILMALLLQVNREIDPRLLGVAGAITHNLCQLAIAYIFIGRGILYYLPILILFAVPAGALTGTIAHKLQASLGYLINRGEAHDH</sequence>
<dbReference type="InterPro" id="IPR010898">
    <property type="entry name" value="Hpre_diP_synth_I"/>
</dbReference>
<dbReference type="Gene3D" id="1.10.1760.20">
    <property type="match status" value="1"/>
</dbReference>
<feature type="transmembrane region" description="Helical" evidence="1">
    <location>
        <begin position="81"/>
        <end position="99"/>
    </location>
</feature>
<feature type="transmembrane region" description="Helical" evidence="1">
    <location>
        <begin position="137"/>
        <end position="157"/>
    </location>
</feature>
<evidence type="ECO:0000313" key="2">
    <source>
        <dbReference type="EMBL" id="PRR74345.1"/>
    </source>
</evidence>
<keyword evidence="3" id="KW-1185">Reference proteome</keyword>